<dbReference type="GO" id="GO:0003700">
    <property type="term" value="F:DNA-binding transcription factor activity"/>
    <property type="evidence" value="ECO:0007669"/>
    <property type="project" value="InterPro"/>
</dbReference>
<dbReference type="PANTHER" id="PTHR30537:SF3">
    <property type="entry name" value="TRANSCRIPTIONAL REGULATORY PROTEIN"/>
    <property type="match status" value="1"/>
</dbReference>
<proteinExistence type="inferred from homology"/>
<accession>M9RVA0</accession>
<keyword evidence="2" id="KW-0805">Transcription regulation</keyword>
<evidence type="ECO:0000313" key="6">
    <source>
        <dbReference type="EMBL" id="AGI73780.1"/>
    </source>
</evidence>
<dbReference type="Gene3D" id="3.40.190.290">
    <property type="match status" value="1"/>
</dbReference>
<name>M9RVA0_9RHOB</name>
<dbReference type="InterPro" id="IPR058163">
    <property type="entry name" value="LysR-type_TF_proteobact-type"/>
</dbReference>
<protein>
    <submittedName>
        <fullName evidence="6">LysR family transcriptional regulator</fullName>
    </submittedName>
</protein>
<dbReference type="SUPFAM" id="SSF53850">
    <property type="entry name" value="Periplasmic binding protein-like II"/>
    <property type="match status" value="1"/>
</dbReference>
<dbReference type="Pfam" id="PF03466">
    <property type="entry name" value="LysR_substrate"/>
    <property type="match status" value="1"/>
</dbReference>
<evidence type="ECO:0000259" key="5">
    <source>
        <dbReference type="PROSITE" id="PS50931"/>
    </source>
</evidence>
<dbReference type="InterPro" id="IPR000847">
    <property type="entry name" value="LysR_HTH_N"/>
</dbReference>
<gene>
    <name evidence="6" type="ORF">OA238_c38340</name>
</gene>
<comment type="similarity">
    <text evidence="1">Belongs to the LysR transcriptional regulatory family.</text>
</comment>
<dbReference type="PROSITE" id="PS50931">
    <property type="entry name" value="HTH_LYSR"/>
    <property type="match status" value="1"/>
</dbReference>
<organism evidence="6 7">
    <name type="scientific">Octadecabacter arcticus 238</name>
    <dbReference type="NCBI Taxonomy" id="391616"/>
    <lineage>
        <taxon>Bacteria</taxon>
        <taxon>Pseudomonadati</taxon>
        <taxon>Pseudomonadota</taxon>
        <taxon>Alphaproteobacteria</taxon>
        <taxon>Rhodobacterales</taxon>
        <taxon>Roseobacteraceae</taxon>
        <taxon>Octadecabacter</taxon>
    </lineage>
</organism>
<dbReference type="InterPro" id="IPR036388">
    <property type="entry name" value="WH-like_DNA-bd_sf"/>
</dbReference>
<reference evidence="6 7" key="1">
    <citation type="journal article" date="2013" name="PLoS ONE">
        <title>Poles Apart: Arctic and Antarctic Octadecabacter strains Share High Genome Plasticity and a New Type of Xanthorhodopsin.</title>
        <authorList>
            <person name="Vollmers J."/>
            <person name="Voget S."/>
            <person name="Dietrich S."/>
            <person name="Gollnow K."/>
            <person name="Smits M."/>
            <person name="Meyer K."/>
            <person name="Brinkhoff T."/>
            <person name="Simon M."/>
            <person name="Daniel R."/>
        </authorList>
    </citation>
    <scope>NUCLEOTIDE SEQUENCE [LARGE SCALE GENOMIC DNA]</scope>
    <source>
        <strain evidence="6 7">238</strain>
    </source>
</reference>
<dbReference type="GO" id="GO:0006351">
    <property type="term" value="P:DNA-templated transcription"/>
    <property type="evidence" value="ECO:0007669"/>
    <property type="project" value="TreeGrafter"/>
</dbReference>
<dbReference type="Pfam" id="PF00126">
    <property type="entry name" value="HTH_1"/>
    <property type="match status" value="1"/>
</dbReference>
<evidence type="ECO:0000313" key="7">
    <source>
        <dbReference type="Proteomes" id="UP000004688"/>
    </source>
</evidence>
<dbReference type="PANTHER" id="PTHR30537">
    <property type="entry name" value="HTH-TYPE TRANSCRIPTIONAL REGULATOR"/>
    <property type="match status" value="1"/>
</dbReference>
<dbReference type="InterPro" id="IPR036390">
    <property type="entry name" value="WH_DNA-bd_sf"/>
</dbReference>
<evidence type="ECO:0000256" key="2">
    <source>
        <dbReference type="ARBA" id="ARBA00023015"/>
    </source>
</evidence>
<dbReference type="HOGENOM" id="CLU_039613_2_0_5"/>
<dbReference type="STRING" id="391616.OA238_c38340"/>
<dbReference type="Proteomes" id="UP000004688">
    <property type="component" value="Chromosome"/>
</dbReference>
<dbReference type="SUPFAM" id="SSF46785">
    <property type="entry name" value="Winged helix' DNA-binding domain"/>
    <property type="match status" value="1"/>
</dbReference>
<feature type="domain" description="HTH lysR-type" evidence="5">
    <location>
        <begin position="1"/>
        <end position="59"/>
    </location>
</feature>
<evidence type="ECO:0000256" key="3">
    <source>
        <dbReference type="ARBA" id="ARBA00023125"/>
    </source>
</evidence>
<keyword evidence="4" id="KW-0804">Transcription</keyword>
<dbReference type="InterPro" id="IPR005119">
    <property type="entry name" value="LysR_subst-bd"/>
</dbReference>
<dbReference type="EMBL" id="CP003742">
    <property type="protein sequence ID" value="AGI73780.1"/>
    <property type="molecule type" value="Genomic_DNA"/>
</dbReference>
<dbReference type="KEGG" id="oar:OA238_c38340"/>
<dbReference type="GO" id="GO:0043565">
    <property type="term" value="F:sequence-specific DNA binding"/>
    <property type="evidence" value="ECO:0007669"/>
    <property type="project" value="TreeGrafter"/>
</dbReference>
<dbReference type="eggNOG" id="COG0583">
    <property type="taxonomic scope" value="Bacteria"/>
</dbReference>
<evidence type="ECO:0000256" key="4">
    <source>
        <dbReference type="ARBA" id="ARBA00023163"/>
    </source>
</evidence>
<keyword evidence="7" id="KW-1185">Reference proteome</keyword>
<dbReference type="RefSeq" id="WP_015496767.1">
    <property type="nucleotide sequence ID" value="NC_020908.1"/>
</dbReference>
<dbReference type="AlphaFoldDB" id="M9RVA0"/>
<dbReference type="Gene3D" id="1.10.10.10">
    <property type="entry name" value="Winged helix-like DNA-binding domain superfamily/Winged helix DNA-binding domain"/>
    <property type="match status" value="1"/>
</dbReference>
<dbReference type="OrthoDB" id="9796526at2"/>
<sequence length="290" mass="32373">MDKWTEIKTAYQVARLGTVSAAADMLNVHRATVIRHIDTLEAELGARVFLRNKTGYTPTEVGDDLLRVAHATEEQFAQLAGRTRSRSAQITGDLIVTAHERIAPLLLPALQRFQDENKGTVIQFVASPALLKLEYGEAHVAIRSGPKPDQPDNVVQPYLDLKLGLYAQATYAARHGIPQSQDDYCNHRFVCWEQNKTPFPFTGWLRKNVPETSKVLISANQGVADQALLAGMGIGFYPEIYAQKRTDLVEVLAPQPDWAVPLWLVTHTDLHRSTKVQAVLKFVKNDRLSL</sequence>
<evidence type="ECO:0000256" key="1">
    <source>
        <dbReference type="ARBA" id="ARBA00009437"/>
    </source>
</evidence>
<keyword evidence="3" id="KW-0238">DNA-binding</keyword>